<dbReference type="OrthoDB" id="9809635at2"/>
<dbReference type="RefSeq" id="WP_133805024.1">
    <property type="nucleotide sequence ID" value="NZ_SNWQ01000029.1"/>
</dbReference>
<dbReference type="EMBL" id="SNWQ01000029">
    <property type="protein sequence ID" value="TDO33904.1"/>
    <property type="molecule type" value="Genomic_DNA"/>
</dbReference>
<dbReference type="SUPFAM" id="SSF56601">
    <property type="entry name" value="beta-lactamase/transpeptidase-like"/>
    <property type="match status" value="1"/>
</dbReference>
<dbReference type="Gene3D" id="3.40.710.10">
    <property type="entry name" value="DD-peptidase/beta-lactamase superfamily"/>
    <property type="match status" value="1"/>
</dbReference>
<dbReference type="PANTHER" id="PTHR43319">
    <property type="entry name" value="BETA-LACTAMASE-RELATED"/>
    <property type="match status" value="1"/>
</dbReference>
<dbReference type="PANTHER" id="PTHR43319:SF3">
    <property type="entry name" value="BETA-LACTAMASE-RELATED DOMAIN-CONTAINING PROTEIN"/>
    <property type="match status" value="1"/>
</dbReference>
<dbReference type="Proteomes" id="UP000295388">
    <property type="component" value="Unassembled WGS sequence"/>
</dbReference>
<dbReference type="InterPro" id="IPR012338">
    <property type="entry name" value="Beta-lactam/transpept-like"/>
</dbReference>
<proteinExistence type="predicted"/>
<protein>
    <submittedName>
        <fullName evidence="2">CubicO group peptidase (Beta-lactamase class C family)</fullName>
    </submittedName>
</protein>
<evidence type="ECO:0000313" key="3">
    <source>
        <dbReference type="Proteomes" id="UP000295388"/>
    </source>
</evidence>
<dbReference type="AlphaFoldDB" id="A0A4R6JDJ1"/>
<feature type="domain" description="Beta-lactamase-related" evidence="1">
    <location>
        <begin position="16"/>
        <end position="358"/>
    </location>
</feature>
<organism evidence="2 3">
    <name type="scientific">Kribbella caucasensis</name>
    <dbReference type="NCBI Taxonomy" id="2512215"/>
    <lineage>
        <taxon>Bacteria</taxon>
        <taxon>Bacillati</taxon>
        <taxon>Actinomycetota</taxon>
        <taxon>Actinomycetes</taxon>
        <taxon>Propionibacteriales</taxon>
        <taxon>Kribbellaceae</taxon>
        <taxon>Kribbella</taxon>
    </lineage>
</organism>
<sequence>MDGYTAAGFEDVAEAFARNFAERDELGAAFAAYQDGRLVVDLWGGTADRDTGGEWDRDTVQLMFSGTKGLASACVLLLVQRGQVSLDAPVSRYWPSFAAAGKGAITVAEVISHQARLPWVEAGYADLLDHDVMAAHLAGQAPSADPRAAFMYHAITWGWLVDELVRRIDGRTVSRFFAEEFAVPLDLEVWIGLPDDLHWRAATMVAPDSVLVDESQSDPLLRLNRNPLWVPGAEKIWNSPEYRSAGLAAVGGFGTARGMARFYASLVGVVDGLRVLTPETVELGRREIRRGIEPTWGSEIAYGAGFELQVPAANLGRPADAFGHAGAGGSRHGAWPSREIAFSYLMNEVRPAPDQRPLVLLAALEHAVPPQP</sequence>
<evidence type="ECO:0000259" key="1">
    <source>
        <dbReference type="Pfam" id="PF00144"/>
    </source>
</evidence>
<keyword evidence="3" id="KW-1185">Reference proteome</keyword>
<name>A0A4R6JDJ1_9ACTN</name>
<reference evidence="2 3" key="1">
    <citation type="submission" date="2019-03" db="EMBL/GenBank/DDBJ databases">
        <title>Genomic Encyclopedia of Type Strains, Phase III (KMG-III): the genomes of soil and plant-associated and newly described type strains.</title>
        <authorList>
            <person name="Whitman W."/>
        </authorList>
    </citation>
    <scope>NUCLEOTIDE SEQUENCE [LARGE SCALE GENOMIC DNA]</scope>
    <source>
        <strain evidence="2 3">VKM Ac-2527</strain>
    </source>
</reference>
<evidence type="ECO:0000313" key="2">
    <source>
        <dbReference type="EMBL" id="TDO33904.1"/>
    </source>
</evidence>
<accession>A0A4R6JDJ1</accession>
<dbReference type="InterPro" id="IPR001466">
    <property type="entry name" value="Beta-lactam-related"/>
</dbReference>
<comment type="caution">
    <text evidence="2">The sequence shown here is derived from an EMBL/GenBank/DDBJ whole genome shotgun (WGS) entry which is preliminary data.</text>
</comment>
<dbReference type="InterPro" id="IPR052907">
    <property type="entry name" value="Beta-lactamase/esterase"/>
</dbReference>
<dbReference type="Pfam" id="PF00144">
    <property type="entry name" value="Beta-lactamase"/>
    <property type="match status" value="1"/>
</dbReference>
<gene>
    <name evidence="2" type="ORF">EV643_1292</name>
</gene>